<dbReference type="Proteomes" id="UP000198668">
    <property type="component" value="Unassembled WGS sequence"/>
</dbReference>
<accession>A0A1I3BK10</accession>
<name>A0A1I3BK10_9LACT</name>
<reference evidence="1 2" key="1">
    <citation type="submission" date="2016-10" db="EMBL/GenBank/DDBJ databases">
        <authorList>
            <person name="de Groot N.N."/>
        </authorList>
    </citation>
    <scope>NUCLEOTIDE SEQUENCE [LARGE SCALE GENOMIC DNA]</scope>
    <source>
        <strain evidence="1 2">DSM 27630</strain>
    </source>
</reference>
<protein>
    <submittedName>
        <fullName evidence="1">Uncharacterized protein</fullName>
    </submittedName>
</protein>
<dbReference type="EMBL" id="FOQE01000007">
    <property type="protein sequence ID" value="SFH62259.1"/>
    <property type="molecule type" value="Genomic_DNA"/>
</dbReference>
<gene>
    <name evidence="1" type="ORF">SAMN04489868_10711</name>
</gene>
<evidence type="ECO:0000313" key="1">
    <source>
        <dbReference type="EMBL" id="SFH62259.1"/>
    </source>
</evidence>
<proteinExistence type="predicted"/>
<organism evidence="1 2">
    <name type="scientific">Pisciglobus halotolerans</name>
    <dbReference type="NCBI Taxonomy" id="745365"/>
    <lineage>
        <taxon>Bacteria</taxon>
        <taxon>Bacillati</taxon>
        <taxon>Bacillota</taxon>
        <taxon>Bacilli</taxon>
        <taxon>Lactobacillales</taxon>
        <taxon>Carnobacteriaceae</taxon>
    </lineage>
</organism>
<keyword evidence="2" id="KW-1185">Reference proteome</keyword>
<evidence type="ECO:0000313" key="2">
    <source>
        <dbReference type="Proteomes" id="UP000198668"/>
    </source>
</evidence>
<sequence length="74" mass="8707">MVSYNQDKEFKEQFLDNYDSLFEDVASSFSEAISNPAMTDEQRKEVIKKNIITTVLMSNVYWKEEIVFDRSKGQ</sequence>
<dbReference type="AlphaFoldDB" id="A0A1I3BK10"/>
<dbReference type="RefSeq" id="WP_092091565.1">
    <property type="nucleotide sequence ID" value="NZ_FOQE01000007.1"/>
</dbReference>